<protein>
    <recommendedName>
        <fullName evidence="4">S-protein homolog</fullName>
    </recommendedName>
</protein>
<keyword evidence="1" id="KW-0732">Signal</keyword>
<dbReference type="PANTHER" id="PTHR35630">
    <property type="entry name" value="LEGUMINOSIN GROUP486 SECRETED PEPTIDE"/>
    <property type="match status" value="1"/>
</dbReference>
<dbReference type="Proteomes" id="UP000075243">
    <property type="component" value="Chromosome 2"/>
</dbReference>
<evidence type="ECO:0000256" key="1">
    <source>
        <dbReference type="SAM" id="SignalP"/>
    </source>
</evidence>
<dbReference type="EMBL" id="CM003604">
    <property type="protein sequence ID" value="KYP74509.1"/>
    <property type="molecule type" value="Genomic_DNA"/>
</dbReference>
<dbReference type="AlphaFoldDB" id="A0A151U5B2"/>
<dbReference type="Gramene" id="C.cajan_06994.t">
    <property type="protein sequence ID" value="C.cajan_06994.t.cds1"/>
    <property type="gene ID" value="C.cajan_06994"/>
</dbReference>
<gene>
    <name evidence="2" type="ORF">KK1_007193</name>
</gene>
<evidence type="ECO:0000313" key="2">
    <source>
        <dbReference type="EMBL" id="KYP74509.1"/>
    </source>
</evidence>
<dbReference type="PANTHER" id="PTHR35630:SF2">
    <property type="entry name" value="LEGUMINOSIN GROUP486 SECRETED PEPTIDE"/>
    <property type="match status" value="1"/>
</dbReference>
<organism evidence="2 3">
    <name type="scientific">Cajanus cajan</name>
    <name type="common">Pigeon pea</name>
    <name type="synonym">Cajanus indicus</name>
    <dbReference type="NCBI Taxonomy" id="3821"/>
    <lineage>
        <taxon>Eukaryota</taxon>
        <taxon>Viridiplantae</taxon>
        <taxon>Streptophyta</taxon>
        <taxon>Embryophyta</taxon>
        <taxon>Tracheophyta</taxon>
        <taxon>Spermatophyta</taxon>
        <taxon>Magnoliopsida</taxon>
        <taxon>eudicotyledons</taxon>
        <taxon>Gunneridae</taxon>
        <taxon>Pentapetalae</taxon>
        <taxon>rosids</taxon>
        <taxon>fabids</taxon>
        <taxon>Fabales</taxon>
        <taxon>Fabaceae</taxon>
        <taxon>Papilionoideae</taxon>
        <taxon>50 kb inversion clade</taxon>
        <taxon>NPAAA clade</taxon>
        <taxon>indigoferoid/millettioid clade</taxon>
        <taxon>Phaseoleae</taxon>
        <taxon>Cajanus</taxon>
    </lineage>
</organism>
<accession>A0A151U5B2</accession>
<reference evidence="2 3" key="1">
    <citation type="journal article" date="2012" name="Nat. Biotechnol.">
        <title>Draft genome sequence of pigeonpea (Cajanus cajan), an orphan legume crop of resource-poor farmers.</title>
        <authorList>
            <person name="Varshney R.K."/>
            <person name="Chen W."/>
            <person name="Li Y."/>
            <person name="Bharti A.K."/>
            <person name="Saxena R.K."/>
            <person name="Schlueter J.A."/>
            <person name="Donoghue M.T."/>
            <person name="Azam S."/>
            <person name="Fan G."/>
            <person name="Whaley A.M."/>
            <person name="Farmer A.D."/>
            <person name="Sheridan J."/>
            <person name="Iwata A."/>
            <person name="Tuteja R."/>
            <person name="Penmetsa R.V."/>
            <person name="Wu W."/>
            <person name="Upadhyaya H.D."/>
            <person name="Yang S.P."/>
            <person name="Shah T."/>
            <person name="Saxena K.B."/>
            <person name="Michael T."/>
            <person name="McCombie W.R."/>
            <person name="Yang B."/>
            <person name="Zhang G."/>
            <person name="Yang H."/>
            <person name="Wang J."/>
            <person name="Spillane C."/>
            <person name="Cook D.R."/>
            <person name="May G.D."/>
            <person name="Xu X."/>
            <person name="Jackson S.A."/>
        </authorList>
    </citation>
    <scope>NUCLEOTIDE SEQUENCE [LARGE SCALE GENOMIC DNA]</scope>
    <source>
        <strain evidence="3">cv. Asha</strain>
    </source>
</reference>
<feature type="signal peptide" evidence="1">
    <location>
        <begin position="1"/>
        <end position="16"/>
    </location>
</feature>
<keyword evidence="3" id="KW-1185">Reference proteome</keyword>
<feature type="chain" id="PRO_5007589514" description="S-protein homolog" evidence="1">
    <location>
        <begin position="17"/>
        <end position="145"/>
    </location>
</feature>
<proteinExistence type="predicted"/>
<sequence>MSTSILLSLFLSLVACFNSSMFVDSLTPIVHSNSIQHGSKFQIDIHILFISISNDLPPSSTKLYFMSDFEKDQIEISHGNPYTKLLNFYIHSGLVKWHRCSEFSIYDPSQEGGHERIYYSVREDGVYHSWDNKNWDRREGWDYYC</sequence>
<evidence type="ECO:0008006" key="4">
    <source>
        <dbReference type="Google" id="ProtNLM"/>
    </source>
</evidence>
<name>A0A151U5B2_CAJCA</name>
<evidence type="ECO:0000313" key="3">
    <source>
        <dbReference type="Proteomes" id="UP000075243"/>
    </source>
</evidence>
<dbReference type="OMA" id="GHERIYY"/>